<dbReference type="OrthoDB" id="4484645at2"/>
<evidence type="ECO:0000259" key="2">
    <source>
        <dbReference type="Pfam" id="PF25928"/>
    </source>
</evidence>
<name>A0A1D3TW14_9FIRM</name>
<reference evidence="3 4" key="1">
    <citation type="submission" date="2016-09" db="EMBL/GenBank/DDBJ databases">
        <authorList>
            <person name="Capua I."/>
            <person name="De Benedictis P."/>
            <person name="Joannis T."/>
            <person name="Lombin L.H."/>
            <person name="Cattoli G."/>
        </authorList>
    </citation>
    <scope>NUCLEOTIDE SEQUENCE [LARGE SCALE GENOMIC DNA]</scope>
    <source>
        <strain evidence="3 4">GluBS11</strain>
    </source>
</reference>
<feature type="transmembrane region" description="Helical" evidence="1">
    <location>
        <begin position="99"/>
        <end position="117"/>
    </location>
</feature>
<keyword evidence="4" id="KW-1185">Reference proteome</keyword>
<feature type="transmembrane region" description="Helical" evidence="1">
    <location>
        <begin position="326"/>
        <end position="344"/>
    </location>
</feature>
<sequence>MLDILIIIFIAFCAGAFGTALGALGAVIMTAMAGLVGIIGNICGADFNFVSSVAFGLILGPQVSFGPACCAAGYAKRKGYLNSSKDIVTPLISLRKPDVLIVGGLFAVAGYFVNMGIGKMLPGKIDSIALTVVLISLAAKVMYGTDGLLSIIGRTPEEVKKAGGRYSIHNQMVWIRYQTTGLENVLIGVFAGGMSSYLTYIMLQTAEKTGNAGIAGVAILPGWAIAIICFFLNVSGLAIPVFHHICLVASYATFASFYGSAGGASCLLWGVAFGILAAYAGDLLAKTFTCFGEGFVDPPSMAIATCSILPLWIIPSVDGFNPDNTSYWVIPIVLIAFLSVVAFYQESAIKRRVNMKNVSEETNY</sequence>
<evidence type="ECO:0000313" key="3">
    <source>
        <dbReference type="EMBL" id="SCP98402.1"/>
    </source>
</evidence>
<evidence type="ECO:0000313" key="4">
    <source>
        <dbReference type="Proteomes" id="UP000199315"/>
    </source>
</evidence>
<dbReference type="EMBL" id="FMKA01000020">
    <property type="protein sequence ID" value="SCP98402.1"/>
    <property type="molecule type" value="Genomic_DNA"/>
</dbReference>
<feature type="transmembrane region" description="Helical" evidence="1">
    <location>
        <begin position="212"/>
        <end position="234"/>
    </location>
</feature>
<keyword evidence="1" id="KW-0812">Transmembrane</keyword>
<dbReference type="RefSeq" id="WP_091235384.1">
    <property type="nucleotide sequence ID" value="NZ_FMKA01000020.1"/>
</dbReference>
<dbReference type="AlphaFoldDB" id="A0A1D3TW14"/>
<dbReference type="InterPro" id="IPR058279">
    <property type="entry name" value="DUF7973"/>
</dbReference>
<feature type="transmembrane region" description="Helical" evidence="1">
    <location>
        <begin position="7"/>
        <end position="40"/>
    </location>
</feature>
<keyword evidence="1" id="KW-0472">Membrane</keyword>
<feature type="transmembrane region" description="Helical" evidence="1">
    <location>
        <begin position="52"/>
        <end position="75"/>
    </location>
</feature>
<feature type="transmembrane region" description="Helical" evidence="1">
    <location>
        <begin position="129"/>
        <end position="152"/>
    </location>
</feature>
<gene>
    <name evidence="3" type="ORF">SAMN05421730_102019</name>
</gene>
<feature type="domain" description="DUF7973" evidence="2">
    <location>
        <begin position="7"/>
        <end position="308"/>
    </location>
</feature>
<feature type="transmembrane region" description="Helical" evidence="1">
    <location>
        <begin position="267"/>
        <end position="284"/>
    </location>
</feature>
<feature type="transmembrane region" description="Helical" evidence="1">
    <location>
        <begin position="185"/>
        <end position="206"/>
    </location>
</feature>
<protein>
    <recommendedName>
        <fullName evidence="2">DUF7973 domain-containing protein</fullName>
    </recommendedName>
</protein>
<dbReference type="Pfam" id="PF25928">
    <property type="entry name" value="DUF7973"/>
    <property type="match status" value="1"/>
</dbReference>
<organism evidence="3 4">
    <name type="scientific">Anaerobium acetethylicum</name>
    <dbReference type="NCBI Taxonomy" id="1619234"/>
    <lineage>
        <taxon>Bacteria</taxon>
        <taxon>Bacillati</taxon>
        <taxon>Bacillota</taxon>
        <taxon>Clostridia</taxon>
        <taxon>Lachnospirales</taxon>
        <taxon>Lachnospiraceae</taxon>
        <taxon>Anaerobium</taxon>
    </lineage>
</organism>
<keyword evidence="1" id="KW-1133">Transmembrane helix</keyword>
<evidence type="ECO:0000256" key="1">
    <source>
        <dbReference type="SAM" id="Phobius"/>
    </source>
</evidence>
<dbReference type="Proteomes" id="UP000199315">
    <property type="component" value="Unassembled WGS sequence"/>
</dbReference>
<proteinExistence type="predicted"/>
<accession>A0A1D3TW14</accession>
<dbReference type="STRING" id="1619234.SAMN05421730_102019"/>